<evidence type="ECO:0000313" key="2">
    <source>
        <dbReference type="EMBL" id="MFC6881784.1"/>
    </source>
</evidence>
<dbReference type="InterPro" id="IPR000182">
    <property type="entry name" value="GNAT_dom"/>
</dbReference>
<dbReference type="PANTHER" id="PTHR43441">
    <property type="entry name" value="RIBOSOMAL-PROTEIN-SERINE ACETYLTRANSFERASE"/>
    <property type="match status" value="1"/>
</dbReference>
<dbReference type="CDD" id="cd04301">
    <property type="entry name" value="NAT_SF"/>
    <property type="match status" value="1"/>
</dbReference>
<sequence length="176" mass="19132">MRKVLHGESVTLRAPVESDVAVLAAVRAKPEVRRWWRGGGDLAAEMARDLADPGSEALVIEHGGRTVGLIQWHAEEEPDYRHAGIDIFLDPSVRGRGLGPDAIGALARHLFDDHGHHRITIDPAASNAAAIRCYEKVGFRPVGVMRQYERGADGTWHDGLLMDLLAGELVAPPSRA</sequence>
<dbReference type="PROSITE" id="PS51186">
    <property type="entry name" value="GNAT"/>
    <property type="match status" value="1"/>
</dbReference>
<dbReference type="InterPro" id="IPR016181">
    <property type="entry name" value="Acyl_CoA_acyltransferase"/>
</dbReference>
<proteinExistence type="predicted"/>
<feature type="domain" description="N-acetyltransferase" evidence="1">
    <location>
        <begin position="10"/>
        <end position="167"/>
    </location>
</feature>
<dbReference type="Proteomes" id="UP001596380">
    <property type="component" value="Unassembled WGS sequence"/>
</dbReference>
<name>A0ABW2CM21_9ACTN</name>
<comment type="caution">
    <text evidence="2">The sequence shown here is derived from an EMBL/GenBank/DDBJ whole genome shotgun (WGS) entry which is preliminary data.</text>
</comment>
<gene>
    <name evidence="2" type="ORF">ACFQKB_18655</name>
</gene>
<evidence type="ECO:0000259" key="1">
    <source>
        <dbReference type="PROSITE" id="PS51186"/>
    </source>
</evidence>
<evidence type="ECO:0000313" key="3">
    <source>
        <dbReference type="Proteomes" id="UP001596380"/>
    </source>
</evidence>
<dbReference type="PANTHER" id="PTHR43441:SF11">
    <property type="entry name" value="RIBOSOMAL-PROTEIN-SERINE ACETYLTRANSFERASE"/>
    <property type="match status" value="1"/>
</dbReference>
<keyword evidence="3" id="KW-1185">Reference proteome</keyword>
<accession>A0ABW2CM21</accession>
<reference evidence="3" key="1">
    <citation type="journal article" date="2019" name="Int. J. Syst. Evol. Microbiol.">
        <title>The Global Catalogue of Microorganisms (GCM) 10K type strain sequencing project: providing services to taxonomists for standard genome sequencing and annotation.</title>
        <authorList>
            <consortium name="The Broad Institute Genomics Platform"/>
            <consortium name="The Broad Institute Genome Sequencing Center for Infectious Disease"/>
            <person name="Wu L."/>
            <person name="Ma J."/>
        </authorList>
    </citation>
    <scope>NUCLEOTIDE SEQUENCE [LARGE SCALE GENOMIC DNA]</scope>
    <source>
        <strain evidence="3">JCM 3369</strain>
    </source>
</reference>
<dbReference type="RefSeq" id="WP_309239915.1">
    <property type="nucleotide sequence ID" value="NZ_JBHSXS010000010.1"/>
</dbReference>
<dbReference type="InterPro" id="IPR051908">
    <property type="entry name" value="Ribosomal_N-acetyltransferase"/>
</dbReference>
<organism evidence="2 3">
    <name type="scientific">Actinomadura yumaensis</name>
    <dbReference type="NCBI Taxonomy" id="111807"/>
    <lineage>
        <taxon>Bacteria</taxon>
        <taxon>Bacillati</taxon>
        <taxon>Actinomycetota</taxon>
        <taxon>Actinomycetes</taxon>
        <taxon>Streptosporangiales</taxon>
        <taxon>Thermomonosporaceae</taxon>
        <taxon>Actinomadura</taxon>
    </lineage>
</organism>
<dbReference type="SUPFAM" id="SSF55729">
    <property type="entry name" value="Acyl-CoA N-acyltransferases (Nat)"/>
    <property type="match status" value="1"/>
</dbReference>
<dbReference type="EMBL" id="JBHSXS010000010">
    <property type="protein sequence ID" value="MFC6881784.1"/>
    <property type="molecule type" value="Genomic_DNA"/>
</dbReference>
<dbReference type="Gene3D" id="3.40.630.30">
    <property type="match status" value="1"/>
</dbReference>
<protein>
    <submittedName>
        <fullName evidence="2">GNAT family protein</fullName>
    </submittedName>
</protein>
<dbReference type="Pfam" id="PF13523">
    <property type="entry name" value="Acetyltransf_8"/>
    <property type="match status" value="1"/>
</dbReference>